<dbReference type="EMBL" id="JAUTXU010000062">
    <property type="protein sequence ID" value="KAK3713525.1"/>
    <property type="molecule type" value="Genomic_DNA"/>
</dbReference>
<dbReference type="Proteomes" id="UP001281147">
    <property type="component" value="Unassembled WGS sequence"/>
</dbReference>
<sequence>MSDPNPVRHDASDEVADDWDAESDVSDEVTHVAKPNEAGAPSAVNEELHDSDSDDGDDEDSDGTSDDDNEEDHDYTSQVLNSYRGLLSRRVDLVGDYAGNELFMIDGDSMLLRCFSDDRLDFDHGFQMLHAAYNVEQFLRHLTGRKCNFHVIFFDSNKTLCIPPAASNGNATKYLFARAAIIRHLQKNLLNSGTTIAIHEFPSYTSPNFADYLTLHSPYFVMAHDGADAGSRRAKHLKEDQASESVTGSRAALREMILFFIERGFNVALVNGLEWRDTKVMAMVLERRHRAAEAPKARGTFVPTVAAEKDDDEVKEQLKNLQVSAPQLTERQVLAALAISRIIRTESASIQLARSFIVHQAVLAHIPLSARRLALDDEQGNSQTSFLQTLTKCAESILQGQAWRESVPKVTCDLADFLDGRMFLQMCKSEGRLTSDMQTTLNALAGAVKHLSGIDVCASGAEAVAKKSGLNGTANGIGSSTDGPTSMAVMPFSNPVFDKHLASVHLQIDDSVAGEQTVNSHRVFREVTHWHNAKKPLIQRGPPTAQSEKQAFWAAKRNQMFMAEMQKYAASLTNAVGRSLEPESIIVGATKPSLALPHSSSGRDTPDSDSADSTSSAKSKPQPKKGGKKAQQSAGKQAIFNQIAETKAKKEEATSGKIVSAWHTVCKGFESESNDRSRYRKAQAYLASLPTASRNVVAAECESYMLSCLLHYWVTVCRKGDKDRNLEITALIWSTAQKVYDSPGLTKEIAACVDQTINTLALPPISSKAAESLPSRKPVFTFAKLRKEDNISVGIDPKEFQLRFCGPYLERSFDSRPDHRVDFQPDGWQRRVLNSIDAHKSVFAVAPTSAGKTFISFYAMRKVLEADDDGILVYVAPTKALVNQIAAEIQARYSKKFKYGGKSVWAIHTRDYRINNPTGCQVLVTVPHVLQIMLLAPTNANAWSSRVKRIIFDEVHSIGQAEDGVVWEQLLLLAPCPIIALSATVGNPGEFSDWLATTQKAIGIDLDTVQHPHRYSDLRKYYYVPPKQFSFQGLPDKSAFGTLGLEHAVGLNHIHPVAALVDRSRDIPVDLALEPRDCLELYNALAKHANDAYPIPPELNPKNALPYICKKVDILRWERELKAVLQKWTRDSNSPYVHVIEELERSFRDGTREQLQATRPDATVTPLKTKVDSSNEVLQWTLSLLCRLNERSALPAILFNYDRFECERVCQTVVEQLQAAEEQQVKSGPKWEKKLEKWEEWKKVQEKLASKGAKVAKKKAGKGGEGNDMDDEKTSKLDQQKDAAGADASAWEFFKPEAPIDGYHFADHARVLPSEMGVYVRQLRRREVQPWLINALERGIGVHHAGMNRKYRQVVEILFRKGFLRVVVATGTLALGINMPCKTVVFSGDSVFLTALNYRQCAGRAGRRGFDLLGNVVFQGVSREKVCRLISSRLPDLNGHFPITTTLVLRLFTLLHESKNSKYAASAINALLSQPRLYMGGPSFKDQTMHHLRFSIEYLRRQYLLGSDGAPLNFAGLVSHLYFTENSSFAFHALLKEGYFHELCAGIMKNEKNTLETLMLVMAHLFNRTFCRQADEEYKEKVVKPSSSIVFLPPLPKKASTILRTHNAETLDVYRTYVETFVDQHITSDDRKLPLTGMEVGTALDAASDSAKVIHSLPATKTRSSFVGLSGHGDRFNSIADLCETTRDGVFLEQAVIPYVGVESDQPLNAWLLDFFKHGDVRTLERANGIRRSDIWFMLNDFSLVLATLIAALMGYMKLKESTDMDMLDVMGNLDAHEEAEDEQAAASEEQSDAQSVADSAISLPDRPKNVVSKKKAKNADSWEDVADEEDAITRKEDRKTNLANEAKAIDAEGGAWGGEEGGEGLKNVLKAFTKLHAEFTVKFRAMWA</sequence>
<evidence type="ECO:0000313" key="2">
    <source>
        <dbReference type="Proteomes" id="UP001281147"/>
    </source>
</evidence>
<evidence type="ECO:0000313" key="1">
    <source>
        <dbReference type="EMBL" id="KAK3713525.1"/>
    </source>
</evidence>
<reference evidence="1" key="1">
    <citation type="submission" date="2023-07" db="EMBL/GenBank/DDBJ databases">
        <title>Black Yeasts Isolated from many extreme environments.</title>
        <authorList>
            <person name="Coleine C."/>
            <person name="Stajich J.E."/>
            <person name="Selbmann L."/>
        </authorList>
    </citation>
    <scope>NUCLEOTIDE SEQUENCE</scope>
    <source>
        <strain evidence="1">CCFEE 5714</strain>
    </source>
</reference>
<accession>A0ACC3NAN6</accession>
<gene>
    <name evidence="1" type="ORF">LTR37_008483</name>
</gene>
<proteinExistence type="predicted"/>
<name>A0ACC3NAN6_9PEZI</name>
<protein>
    <submittedName>
        <fullName evidence="1">Uncharacterized protein</fullName>
    </submittedName>
</protein>
<comment type="caution">
    <text evidence="1">The sequence shown here is derived from an EMBL/GenBank/DDBJ whole genome shotgun (WGS) entry which is preliminary data.</text>
</comment>
<organism evidence="1 2">
    <name type="scientific">Vermiconidia calcicola</name>
    <dbReference type="NCBI Taxonomy" id="1690605"/>
    <lineage>
        <taxon>Eukaryota</taxon>
        <taxon>Fungi</taxon>
        <taxon>Dikarya</taxon>
        <taxon>Ascomycota</taxon>
        <taxon>Pezizomycotina</taxon>
        <taxon>Dothideomycetes</taxon>
        <taxon>Dothideomycetidae</taxon>
        <taxon>Mycosphaerellales</taxon>
        <taxon>Extremaceae</taxon>
        <taxon>Vermiconidia</taxon>
    </lineage>
</organism>
<keyword evidence="2" id="KW-1185">Reference proteome</keyword>